<reference evidence="4" key="1">
    <citation type="journal article" date="2023" name="Mol. Phylogenet. Evol.">
        <title>Genome-scale phylogeny and comparative genomics of the fungal order Sordariales.</title>
        <authorList>
            <person name="Hensen N."/>
            <person name="Bonometti L."/>
            <person name="Westerberg I."/>
            <person name="Brannstrom I.O."/>
            <person name="Guillou S."/>
            <person name="Cros-Aarteil S."/>
            <person name="Calhoun S."/>
            <person name="Haridas S."/>
            <person name="Kuo A."/>
            <person name="Mondo S."/>
            <person name="Pangilinan J."/>
            <person name="Riley R."/>
            <person name="LaButti K."/>
            <person name="Andreopoulos B."/>
            <person name="Lipzen A."/>
            <person name="Chen C."/>
            <person name="Yan M."/>
            <person name="Daum C."/>
            <person name="Ng V."/>
            <person name="Clum A."/>
            <person name="Steindorff A."/>
            <person name="Ohm R.A."/>
            <person name="Martin F."/>
            <person name="Silar P."/>
            <person name="Natvig D.O."/>
            <person name="Lalanne C."/>
            <person name="Gautier V."/>
            <person name="Ament-Velasquez S.L."/>
            <person name="Kruys A."/>
            <person name="Hutchinson M.I."/>
            <person name="Powell A.J."/>
            <person name="Barry K."/>
            <person name="Miller A.N."/>
            <person name="Grigoriev I.V."/>
            <person name="Debuchy R."/>
            <person name="Gladieux P."/>
            <person name="Hiltunen Thoren M."/>
            <person name="Johannesson H."/>
        </authorList>
    </citation>
    <scope>NUCLEOTIDE SEQUENCE</scope>
    <source>
        <strain evidence="4">SMH4131-1</strain>
    </source>
</reference>
<feature type="compositionally biased region" description="Low complexity" evidence="1">
    <location>
        <begin position="89"/>
        <end position="108"/>
    </location>
</feature>
<feature type="chain" id="PRO_5041958130" evidence="2">
    <location>
        <begin position="20"/>
        <end position="644"/>
    </location>
</feature>
<dbReference type="InterPro" id="IPR017946">
    <property type="entry name" value="PLC-like_Pdiesterase_TIM-brl"/>
</dbReference>
<dbReference type="GO" id="GO:0006629">
    <property type="term" value="P:lipid metabolic process"/>
    <property type="evidence" value="ECO:0007669"/>
    <property type="project" value="InterPro"/>
</dbReference>
<dbReference type="InterPro" id="IPR000909">
    <property type="entry name" value="PLipase_C_PInositol-sp_X_dom"/>
</dbReference>
<feature type="compositionally biased region" description="Pro residues" evidence="1">
    <location>
        <begin position="189"/>
        <end position="200"/>
    </location>
</feature>
<feature type="compositionally biased region" description="Low complexity" evidence="1">
    <location>
        <begin position="161"/>
        <end position="172"/>
    </location>
</feature>
<dbReference type="SUPFAM" id="SSF51695">
    <property type="entry name" value="PLC-like phosphodiesterases"/>
    <property type="match status" value="1"/>
</dbReference>
<evidence type="ECO:0000313" key="4">
    <source>
        <dbReference type="EMBL" id="KAK3336890.1"/>
    </source>
</evidence>
<keyword evidence="5" id="KW-1185">Reference proteome</keyword>
<feature type="region of interest" description="Disordered" evidence="1">
    <location>
        <begin position="58"/>
        <end position="129"/>
    </location>
</feature>
<reference evidence="4" key="2">
    <citation type="submission" date="2023-06" db="EMBL/GenBank/DDBJ databases">
        <authorList>
            <consortium name="Lawrence Berkeley National Laboratory"/>
            <person name="Haridas S."/>
            <person name="Hensen N."/>
            <person name="Bonometti L."/>
            <person name="Westerberg I."/>
            <person name="Brannstrom I.O."/>
            <person name="Guillou S."/>
            <person name="Cros-Aarteil S."/>
            <person name="Calhoun S."/>
            <person name="Kuo A."/>
            <person name="Mondo S."/>
            <person name="Pangilinan J."/>
            <person name="Riley R."/>
            <person name="Labutti K."/>
            <person name="Andreopoulos B."/>
            <person name="Lipzen A."/>
            <person name="Chen C."/>
            <person name="Yanf M."/>
            <person name="Daum C."/>
            <person name="Ng V."/>
            <person name="Clum A."/>
            <person name="Steindorff A."/>
            <person name="Ohm R."/>
            <person name="Martin F."/>
            <person name="Silar P."/>
            <person name="Natvig D."/>
            <person name="Lalanne C."/>
            <person name="Gautier V."/>
            <person name="Ament-Velasquez S.L."/>
            <person name="Kruys A."/>
            <person name="Hutchinson M.I."/>
            <person name="Powell A.J."/>
            <person name="Barry K."/>
            <person name="Miller A.N."/>
            <person name="Grigoriev I.V."/>
            <person name="Debuchy R."/>
            <person name="Gladieux P."/>
            <person name="Thoren M.H."/>
            <person name="Johannesson H."/>
        </authorList>
    </citation>
    <scope>NUCLEOTIDE SEQUENCE</scope>
    <source>
        <strain evidence="4">SMH4131-1</strain>
    </source>
</reference>
<dbReference type="GO" id="GO:0008081">
    <property type="term" value="F:phosphoric diester hydrolase activity"/>
    <property type="evidence" value="ECO:0007669"/>
    <property type="project" value="InterPro"/>
</dbReference>
<dbReference type="InterPro" id="IPR051057">
    <property type="entry name" value="PI-PLC_domain"/>
</dbReference>
<feature type="domain" description="Phosphatidylinositol-specific phospholipase C X" evidence="3">
    <location>
        <begin position="322"/>
        <end position="469"/>
    </location>
</feature>
<dbReference type="PANTHER" id="PTHR13593">
    <property type="match status" value="1"/>
</dbReference>
<accession>A0AAE0MLU7</accession>
<dbReference type="EMBL" id="JAUEPO010000001">
    <property type="protein sequence ID" value="KAK3336890.1"/>
    <property type="molecule type" value="Genomic_DNA"/>
</dbReference>
<evidence type="ECO:0000256" key="1">
    <source>
        <dbReference type="SAM" id="MobiDB-lite"/>
    </source>
</evidence>
<dbReference type="Gene3D" id="3.20.20.190">
    <property type="entry name" value="Phosphatidylinositol (PI) phosphodiesterase"/>
    <property type="match status" value="1"/>
</dbReference>
<dbReference type="PROSITE" id="PS50007">
    <property type="entry name" value="PIPLC_X_DOMAIN"/>
    <property type="match status" value="1"/>
</dbReference>
<protein>
    <submittedName>
        <fullName evidence="4">Phosphatidylinositol-specific phospholipase C</fullName>
    </submittedName>
</protein>
<keyword evidence="2" id="KW-0732">Signal</keyword>
<evidence type="ECO:0000259" key="3">
    <source>
        <dbReference type="SMART" id="SM00148"/>
    </source>
</evidence>
<feature type="compositionally biased region" description="Low complexity" evidence="1">
    <location>
        <begin position="72"/>
        <end position="81"/>
    </location>
</feature>
<dbReference type="AlphaFoldDB" id="A0AAE0MLU7"/>
<feature type="signal peptide" evidence="2">
    <location>
        <begin position="1"/>
        <end position="19"/>
    </location>
</feature>
<dbReference type="CDD" id="cd08586">
    <property type="entry name" value="PI-PLCc_BcPLC_like"/>
    <property type="match status" value="1"/>
</dbReference>
<proteinExistence type="predicted"/>
<dbReference type="Proteomes" id="UP001286456">
    <property type="component" value="Unassembled WGS sequence"/>
</dbReference>
<feature type="region of interest" description="Disordered" evidence="1">
    <location>
        <begin position="147"/>
        <end position="226"/>
    </location>
</feature>
<dbReference type="Pfam" id="PF26146">
    <property type="entry name" value="PI-PLC_X"/>
    <property type="match status" value="1"/>
</dbReference>
<evidence type="ECO:0000256" key="2">
    <source>
        <dbReference type="SAM" id="SignalP"/>
    </source>
</evidence>
<organism evidence="4 5">
    <name type="scientific">Cercophora scortea</name>
    <dbReference type="NCBI Taxonomy" id="314031"/>
    <lineage>
        <taxon>Eukaryota</taxon>
        <taxon>Fungi</taxon>
        <taxon>Dikarya</taxon>
        <taxon>Ascomycota</taxon>
        <taxon>Pezizomycotina</taxon>
        <taxon>Sordariomycetes</taxon>
        <taxon>Sordariomycetidae</taxon>
        <taxon>Sordariales</taxon>
        <taxon>Lasiosphaeriaceae</taxon>
        <taxon>Cercophora</taxon>
    </lineage>
</organism>
<gene>
    <name evidence="4" type="ORF">B0T19DRAFT_437601</name>
</gene>
<name>A0AAE0MLU7_9PEZI</name>
<dbReference type="SMART" id="SM00148">
    <property type="entry name" value="PLCXc"/>
    <property type="match status" value="1"/>
</dbReference>
<sequence length="644" mass="68263">MSLALVKCALSILSNEALSAGGDIDYAAKNLDTFSSSRSSSSMIATPKHGQPAACKTSFAHVGSNDNDGDKNNNFNNNNNGPDGGPGAGSSSAASQSLAKLNNNNSTKNKTKPKTKTQPASTNAKMATLTIRNLTVTPLELKQVERFDGLPGTPQSPPSPNSSSPNLTPSSSFAKLTAKLAGRTRARSPAPPTTSTPPPNGNGSGSTTPLKPREPHTTQPITDVTIAPFSAFTTTIPAPDLSKDEHLRLTFHEPAADGPEGQGHLYTACIPGARPPKSIVMTHIDPSPTTKEFTVIYLPTHSHLSIFSSASLPTWMSQLHPSLPLSALSIPGTHNSATHHVALPSVRCQAVPVRTQLDNGVRFLDVRVSCPSDNDTLPLVHSAFPVALSGTKYFHDLLSTIYAFLDANPSEAVLMSVKREGTGKGTDAQLSRYLASERYCGGADARRWFTEPRIPALGEARGRIVLVRRFHVDESLRDSGLGIDGSVWPDNCADGTCGSGMIRVQDYYEVGQSNEIEKKIGLAQAELQRAAQQACVLPGMPGAESCEPGSESKESSPLPLFVNFLTGSNFFNASCWPEKIAAKINPAMIEYLCTGHGAPEKGPGELTIGDAGTGIVVTDWVGNNGDWDLLRCVVGWNARLQLKA</sequence>
<dbReference type="PANTHER" id="PTHR13593:SF113">
    <property type="entry name" value="SI:DKEY-266F7.9"/>
    <property type="match status" value="1"/>
</dbReference>
<evidence type="ECO:0000313" key="5">
    <source>
        <dbReference type="Proteomes" id="UP001286456"/>
    </source>
</evidence>
<comment type="caution">
    <text evidence="4">The sequence shown here is derived from an EMBL/GenBank/DDBJ whole genome shotgun (WGS) entry which is preliminary data.</text>
</comment>